<evidence type="ECO:0000259" key="11">
    <source>
        <dbReference type="PROSITE" id="PS50011"/>
    </source>
</evidence>
<gene>
    <name evidence="13" type="primary">Mos</name>
</gene>
<evidence type="ECO:0000256" key="10">
    <source>
        <dbReference type="RuleBase" id="RU000304"/>
    </source>
</evidence>
<dbReference type="InterPro" id="IPR011009">
    <property type="entry name" value="Kinase-like_dom_sf"/>
</dbReference>
<dbReference type="InterPro" id="IPR000719">
    <property type="entry name" value="Prot_kinase_dom"/>
</dbReference>
<protein>
    <recommendedName>
        <fullName evidence="1">non-specific serine/threonine protein kinase</fullName>
        <ecNumber evidence="1">2.7.11.1</ecNumber>
    </recommendedName>
</protein>
<name>A0A6P4IGW7_DROKI</name>
<keyword evidence="4 9" id="KW-0547">Nucleotide-binding</keyword>
<dbReference type="OrthoDB" id="4062651at2759"/>
<dbReference type="RefSeq" id="XP_017027555.1">
    <property type="nucleotide sequence ID" value="XM_017172066.2"/>
</dbReference>
<dbReference type="Gene3D" id="1.10.510.10">
    <property type="entry name" value="Transferase(Phosphotransferase) domain 1"/>
    <property type="match status" value="1"/>
</dbReference>
<evidence type="ECO:0000256" key="2">
    <source>
        <dbReference type="ARBA" id="ARBA00022527"/>
    </source>
</evidence>
<dbReference type="Gene3D" id="3.30.200.20">
    <property type="entry name" value="Phosphorylase Kinase, domain 1"/>
    <property type="match status" value="1"/>
</dbReference>
<dbReference type="InterPro" id="IPR008271">
    <property type="entry name" value="Ser/Thr_kinase_AS"/>
</dbReference>
<keyword evidence="12" id="KW-1185">Reference proteome</keyword>
<dbReference type="EC" id="2.7.11.1" evidence="1"/>
<evidence type="ECO:0000256" key="6">
    <source>
        <dbReference type="ARBA" id="ARBA00022840"/>
    </source>
</evidence>
<dbReference type="PROSITE" id="PS00108">
    <property type="entry name" value="PROTEIN_KINASE_ST"/>
    <property type="match status" value="1"/>
</dbReference>
<organism evidence="12 13">
    <name type="scientific">Drosophila kikkawai</name>
    <name type="common">Fruit fly</name>
    <dbReference type="NCBI Taxonomy" id="30033"/>
    <lineage>
        <taxon>Eukaryota</taxon>
        <taxon>Metazoa</taxon>
        <taxon>Ecdysozoa</taxon>
        <taxon>Arthropoda</taxon>
        <taxon>Hexapoda</taxon>
        <taxon>Insecta</taxon>
        <taxon>Pterygota</taxon>
        <taxon>Neoptera</taxon>
        <taxon>Endopterygota</taxon>
        <taxon>Diptera</taxon>
        <taxon>Brachycera</taxon>
        <taxon>Muscomorpha</taxon>
        <taxon>Ephydroidea</taxon>
        <taxon>Drosophilidae</taxon>
        <taxon>Drosophila</taxon>
        <taxon>Sophophora</taxon>
    </lineage>
</organism>
<dbReference type="PROSITE" id="PS00107">
    <property type="entry name" value="PROTEIN_KINASE_ATP"/>
    <property type="match status" value="1"/>
</dbReference>
<dbReference type="PROSITE" id="PS50011">
    <property type="entry name" value="PROTEIN_KINASE_DOM"/>
    <property type="match status" value="1"/>
</dbReference>
<dbReference type="GO" id="GO:0005524">
    <property type="term" value="F:ATP binding"/>
    <property type="evidence" value="ECO:0007669"/>
    <property type="project" value="UniProtKB-UniRule"/>
</dbReference>
<evidence type="ECO:0000256" key="7">
    <source>
        <dbReference type="ARBA" id="ARBA00047899"/>
    </source>
</evidence>
<evidence type="ECO:0000313" key="12">
    <source>
        <dbReference type="Proteomes" id="UP001652661"/>
    </source>
</evidence>
<dbReference type="Pfam" id="PF00069">
    <property type="entry name" value="Pkinase"/>
    <property type="match status" value="1"/>
</dbReference>
<keyword evidence="2 10" id="KW-0723">Serine/threonine-protein kinase</keyword>
<dbReference type="Proteomes" id="UP001652661">
    <property type="component" value="Chromosome 2R"/>
</dbReference>
<evidence type="ECO:0000256" key="3">
    <source>
        <dbReference type="ARBA" id="ARBA00022679"/>
    </source>
</evidence>
<dbReference type="GO" id="GO:0004674">
    <property type="term" value="F:protein serine/threonine kinase activity"/>
    <property type="evidence" value="ECO:0007669"/>
    <property type="project" value="UniProtKB-KW"/>
</dbReference>
<dbReference type="SUPFAM" id="SSF56112">
    <property type="entry name" value="Protein kinase-like (PK-like)"/>
    <property type="match status" value="1"/>
</dbReference>
<reference evidence="13" key="2">
    <citation type="submission" date="2025-08" db="UniProtKB">
        <authorList>
            <consortium name="RefSeq"/>
        </authorList>
    </citation>
    <scope>IDENTIFICATION</scope>
    <source>
        <strain evidence="13">14028-0561.14</strain>
        <tissue evidence="13">Whole fly</tissue>
    </source>
</reference>
<dbReference type="PANTHER" id="PTHR44329">
    <property type="entry name" value="SERINE/THREONINE-PROTEIN KINASE TNNI3K-RELATED"/>
    <property type="match status" value="1"/>
</dbReference>
<evidence type="ECO:0000256" key="9">
    <source>
        <dbReference type="PROSITE-ProRule" id="PRU10141"/>
    </source>
</evidence>
<evidence type="ECO:0000256" key="1">
    <source>
        <dbReference type="ARBA" id="ARBA00012513"/>
    </source>
</evidence>
<dbReference type="AlphaFoldDB" id="A0A6P4IGW7"/>
<proteinExistence type="inferred from homology"/>
<evidence type="ECO:0000256" key="8">
    <source>
        <dbReference type="ARBA" id="ARBA00048679"/>
    </source>
</evidence>
<sequence length="387" mass="43239">MSFSVANHKNELLLTTPKRKQLLKDGPPTARSQMLGRGAYGTVFKAVYRDRSVAVKIIRAQAVSTLHNESHLLNLQHRNIVRLLKLETAAEFGLVIMECPRGQSLQRIVDSLALPLIHRVLITLDVVAALRYCHSRNVLHLDVKPTNVLVELGTKSNIENFSKFKRSYICKLCDFGSSIEIGELCAKQGTRNTSGTLRYMSPEVLRSEALTGASDIYSLGISMWQLQSRRVPYHLLDCNETIAYQVVKHELRPDSYEEMINLARDNTAIDTSIDCDCTPSYLNENTGKRATPSARRNLSFDPSYTAGRDLKKKERRQNRLALHFEGPAPAEATSACLENAYTELYKSCWVSAPESRLASGQLKHELEHLLLGSARAGSSSLVCILSH</sequence>
<feature type="domain" description="Protein kinase" evidence="11">
    <location>
        <begin position="29"/>
        <end position="371"/>
    </location>
</feature>
<dbReference type="InterPro" id="IPR051681">
    <property type="entry name" value="Ser/Thr_Kinases-Pseudokinases"/>
</dbReference>
<comment type="catalytic activity">
    <reaction evidence="7">
        <text>L-threonyl-[protein] + ATP = O-phospho-L-threonyl-[protein] + ADP + H(+)</text>
        <dbReference type="Rhea" id="RHEA:46608"/>
        <dbReference type="Rhea" id="RHEA-COMP:11060"/>
        <dbReference type="Rhea" id="RHEA-COMP:11605"/>
        <dbReference type="ChEBI" id="CHEBI:15378"/>
        <dbReference type="ChEBI" id="CHEBI:30013"/>
        <dbReference type="ChEBI" id="CHEBI:30616"/>
        <dbReference type="ChEBI" id="CHEBI:61977"/>
        <dbReference type="ChEBI" id="CHEBI:456216"/>
        <dbReference type="EC" id="2.7.11.1"/>
    </reaction>
</comment>
<comment type="catalytic activity">
    <reaction evidence="8">
        <text>L-seryl-[protein] + ATP = O-phospho-L-seryl-[protein] + ADP + H(+)</text>
        <dbReference type="Rhea" id="RHEA:17989"/>
        <dbReference type="Rhea" id="RHEA-COMP:9863"/>
        <dbReference type="Rhea" id="RHEA-COMP:11604"/>
        <dbReference type="ChEBI" id="CHEBI:15378"/>
        <dbReference type="ChEBI" id="CHEBI:29999"/>
        <dbReference type="ChEBI" id="CHEBI:30616"/>
        <dbReference type="ChEBI" id="CHEBI:83421"/>
        <dbReference type="ChEBI" id="CHEBI:456216"/>
        <dbReference type="EC" id="2.7.11.1"/>
    </reaction>
</comment>
<dbReference type="SMART" id="SM00220">
    <property type="entry name" value="S_TKc"/>
    <property type="match status" value="1"/>
</dbReference>
<evidence type="ECO:0000256" key="4">
    <source>
        <dbReference type="ARBA" id="ARBA00022741"/>
    </source>
</evidence>
<dbReference type="InterPro" id="IPR017441">
    <property type="entry name" value="Protein_kinase_ATP_BS"/>
</dbReference>
<evidence type="ECO:0000313" key="13">
    <source>
        <dbReference type="RefSeq" id="XP_017027555.1"/>
    </source>
</evidence>
<accession>A0A6P4IGW7</accession>
<dbReference type="PANTHER" id="PTHR44329:SF285">
    <property type="entry name" value="V-MOS MOLONEY MURINE SARCOMA VIRAL ONCO HOMOLOG"/>
    <property type="match status" value="1"/>
</dbReference>
<reference evidence="12" key="1">
    <citation type="submission" date="2025-05" db="UniProtKB">
        <authorList>
            <consortium name="RefSeq"/>
        </authorList>
    </citation>
    <scope>NUCLEOTIDE SEQUENCE [LARGE SCALE GENOMIC DNA]</scope>
    <source>
        <strain evidence="12">14028-0561.14</strain>
    </source>
</reference>
<comment type="similarity">
    <text evidence="10">Belongs to the protein kinase superfamily.</text>
</comment>
<keyword evidence="6 9" id="KW-0067">ATP-binding</keyword>
<evidence type="ECO:0000256" key="5">
    <source>
        <dbReference type="ARBA" id="ARBA00022777"/>
    </source>
</evidence>
<feature type="binding site" evidence="9">
    <location>
        <position position="56"/>
    </location>
    <ligand>
        <name>ATP</name>
        <dbReference type="ChEBI" id="CHEBI:30616"/>
    </ligand>
</feature>
<keyword evidence="5 13" id="KW-0418">Kinase</keyword>
<keyword evidence="3" id="KW-0808">Transferase</keyword>
<dbReference type="FunFam" id="1.10.510.10:FF:001237">
    <property type="entry name" value="GM20338"/>
    <property type="match status" value="1"/>
</dbReference>